<protein>
    <submittedName>
        <fullName evidence="1">Uncharacterized protein</fullName>
    </submittedName>
</protein>
<organism evidence="1">
    <name type="scientific">Arundo donax</name>
    <name type="common">Giant reed</name>
    <name type="synonym">Donax arundinaceus</name>
    <dbReference type="NCBI Taxonomy" id="35708"/>
    <lineage>
        <taxon>Eukaryota</taxon>
        <taxon>Viridiplantae</taxon>
        <taxon>Streptophyta</taxon>
        <taxon>Embryophyta</taxon>
        <taxon>Tracheophyta</taxon>
        <taxon>Spermatophyta</taxon>
        <taxon>Magnoliopsida</taxon>
        <taxon>Liliopsida</taxon>
        <taxon>Poales</taxon>
        <taxon>Poaceae</taxon>
        <taxon>PACMAD clade</taxon>
        <taxon>Arundinoideae</taxon>
        <taxon>Arundineae</taxon>
        <taxon>Arundo</taxon>
    </lineage>
</organism>
<proteinExistence type="predicted"/>
<sequence length="22" mass="2664">MPMFMRGMLPCLLPRTRRICKI</sequence>
<dbReference type="EMBL" id="GBRH01244435">
    <property type="protein sequence ID" value="JAD53460.1"/>
    <property type="molecule type" value="Transcribed_RNA"/>
</dbReference>
<name>A0A0A9AX02_ARUDO</name>
<reference evidence="1" key="1">
    <citation type="submission" date="2014-09" db="EMBL/GenBank/DDBJ databases">
        <authorList>
            <person name="Magalhaes I.L.F."/>
            <person name="Oliveira U."/>
            <person name="Santos F.R."/>
            <person name="Vidigal T.H.D.A."/>
            <person name="Brescovit A.D."/>
            <person name="Santos A.J."/>
        </authorList>
    </citation>
    <scope>NUCLEOTIDE SEQUENCE</scope>
    <source>
        <tissue evidence="1">Shoot tissue taken approximately 20 cm above the soil surface</tissue>
    </source>
</reference>
<reference evidence="1" key="2">
    <citation type="journal article" date="2015" name="Data Brief">
        <title>Shoot transcriptome of the giant reed, Arundo donax.</title>
        <authorList>
            <person name="Barrero R.A."/>
            <person name="Guerrero F.D."/>
            <person name="Moolhuijzen P."/>
            <person name="Goolsby J.A."/>
            <person name="Tidwell J."/>
            <person name="Bellgard S.E."/>
            <person name="Bellgard M.I."/>
        </authorList>
    </citation>
    <scope>NUCLEOTIDE SEQUENCE</scope>
    <source>
        <tissue evidence="1">Shoot tissue taken approximately 20 cm above the soil surface</tissue>
    </source>
</reference>
<dbReference type="AlphaFoldDB" id="A0A0A9AX02"/>
<evidence type="ECO:0000313" key="1">
    <source>
        <dbReference type="EMBL" id="JAD53460.1"/>
    </source>
</evidence>
<accession>A0A0A9AX02</accession>